<proteinExistence type="predicted"/>
<comment type="caution">
    <text evidence="1">The sequence shown here is derived from an EMBL/GenBank/DDBJ whole genome shotgun (WGS) entry which is preliminary data.</text>
</comment>
<keyword evidence="2" id="KW-1185">Reference proteome</keyword>
<reference evidence="1 2" key="1">
    <citation type="journal article" date="2018" name="Sci. Rep.">
        <title>Genomic signatures of local adaptation to the degree of environmental predictability in rotifers.</title>
        <authorList>
            <person name="Franch-Gras L."/>
            <person name="Hahn C."/>
            <person name="Garcia-Roger E.M."/>
            <person name="Carmona M.J."/>
            <person name="Serra M."/>
            <person name="Gomez A."/>
        </authorList>
    </citation>
    <scope>NUCLEOTIDE SEQUENCE [LARGE SCALE GENOMIC DNA]</scope>
    <source>
        <strain evidence="1">HYR1</strain>
    </source>
</reference>
<protein>
    <submittedName>
        <fullName evidence="1">Uncharacterized protein</fullName>
    </submittedName>
</protein>
<sequence>MLQSYFSFFAKYMTIEHRHGIKICLNLAKPFTRYFWSAFFMAYLQSRRFPTIFPKPKYDYNIQP</sequence>
<evidence type="ECO:0000313" key="2">
    <source>
        <dbReference type="Proteomes" id="UP000276133"/>
    </source>
</evidence>
<dbReference type="AlphaFoldDB" id="A0A3M7SRB4"/>
<evidence type="ECO:0000313" key="1">
    <source>
        <dbReference type="EMBL" id="RNA38374.1"/>
    </source>
</evidence>
<dbReference type="Proteomes" id="UP000276133">
    <property type="component" value="Unassembled WGS sequence"/>
</dbReference>
<gene>
    <name evidence="1" type="ORF">BpHYR1_036455</name>
</gene>
<name>A0A3M7SRB4_BRAPC</name>
<dbReference type="EMBL" id="REGN01000883">
    <property type="protein sequence ID" value="RNA38374.1"/>
    <property type="molecule type" value="Genomic_DNA"/>
</dbReference>
<organism evidence="1 2">
    <name type="scientific">Brachionus plicatilis</name>
    <name type="common">Marine rotifer</name>
    <name type="synonym">Brachionus muelleri</name>
    <dbReference type="NCBI Taxonomy" id="10195"/>
    <lineage>
        <taxon>Eukaryota</taxon>
        <taxon>Metazoa</taxon>
        <taxon>Spiralia</taxon>
        <taxon>Gnathifera</taxon>
        <taxon>Rotifera</taxon>
        <taxon>Eurotatoria</taxon>
        <taxon>Monogononta</taxon>
        <taxon>Pseudotrocha</taxon>
        <taxon>Ploima</taxon>
        <taxon>Brachionidae</taxon>
        <taxon>Brachionus</taxon>
    </lineage>
</organism>
<accession>A0A3M7SRB4</accession>